<dbReference type="RefSeq" id="WP_188536547.1">
    <property type="nucleotide sequence ID" value="NZ_BMFT01000001.1"/>
</dbReference>
<name>A0ABQ1Y9A5_9BACL</name>
<dbReference type="PROSITE" id="PS51257">
    <property type="entry name" value="PROKAR_LIPOPROTEIN"/>
    <property type="match status" value="1"/>
</dbReference>
<dbReference type="Proteomes" id="UP000659344">
    <property type="component" value="Unassembled WGS sequence"/>
</dbReference>
<sequence length="129" mass="14454">MNKILLLAFISLFIITGCKSGNKVIIELVEKPEVISQLDFTISGEVKGLKSNYIFYQIEDGHGFLSEGKINLQNNGTFRSSLSIKSPTNEYGILSFYSDVNHNGIFEIEIDTVQKLGSFDLLFHKSIVM</sequence>
<proteinExistence type="predicted"/>
<reference evidence="2" key="1">
    <citation type="journal article" date="2019" name="Int. J. Syst. Evol. Microbiol.">
        <title>The Global Catalogue of Microorganisms (GCM) 10K type strain sequencing project: providing services to taxonomists for standard genome sequencing and annotation.</title>
        <authorList>
            <consortium name="The Broad Institute Genomics Platform"/>
            <consortium name="The Broad Institute Genome Sequencing Center for Infectious Disease"/>
            <person name="Wu L."/>
            <person name="Ma J."/>
        </authorList>
    </citation>
    <scope>NUCLEOTIDE SEQUENCE [LARGE SCALE GENOMIC DNA]</scope>
    <source>
        <strain evidence="2">CGMCC 1.12769</strain>
    </source>
</reference>
<dbReference type="EMBL" id="BMFT01000001">
    <property type="protein sequence ID" value="GGH16132.1"/>
    <property type="molecule type" value="Genomic_DNA"/>
</dbReference>
<accession>A0ABQ1Y9A5</accession>
<keyword evidence="2" id="KW-1185">Reference proteome</keyword>
<gene>
    <name evidence="1" type="ORF">GCM10008013_10730</name>
</gene>
<evidence type="ECO:0000313" key="1">
    <source>
        <dbReference type="EMBL" id="GGH16132.1"/>
    </source>
</evidence>
<comment type="caution">
    <text evidence="1">The sequence shown here is derived from an EMBL/GenBank/DDBJ whole genome shotgun (WGS) entry which is preliminary data.</text>
</comment>
<protein>
    <submittedName>
        <fullName evidence="1">Uncharacterized protein</fullName>
    </submittedName>
</protein>
<evidence type="ECO:0000313" key="2">
    <source>
        <dbReference type="Proteomes" id="UP000659344"/>
    </source>
</evidence>
<organism evidence="1 2">
    <name type="scientific">Paenibacillus segetis</name>
    <dbReference type="NCBI Taxonomy" id="1325360"/>
    <lineage>
        <taxon>Bacteria</taxon>
        <taxon>Bacillati</taxon>
        <taxon>Bacillota</taxon>
        <taxon>Bacilli</taxon>
        <taxon>Bacillales</taxon>
        <taxon>Paenibacillaceae</taxon>
        <taxon>Paenibacillus</taxon>
    </lineage>
</organism>